<feature type="region of interest" description="Disordered" evidence="4">
    <location>
        <begin position="196"/>
        <end position="224"/>
    </location>
</feature>
<dbReference type="Pfam" id="PF00023">
    <property type="entry name" value="Ank"/>
    <property type="match status" value="1"/>
</dbReference>
<feature type="repeat" description="ANK" evidence="3">
    <location>
        <begin position="91"/>
        <end position="112"/>
    </location>
</feature>
<proteinExistence type="predicted"/>
<dbReference type="PANTHER" id="PTHR24198">
    <property type="entry name" value="ANKYRIN REPEAT AND PROTEIN KINASE DOMAIN-CONTAINING PROTEIN"/>
    <property type="match status" value="1"/>
</dbReference>
<accession>A0A8J8NJR2</accession>
<dbReference type="PROSITE" id="PS50297">
    <property type="entry name" value="ANK_REP_REGION"/>
    <property type="match status" value="2"/>
</dbReference>
<feature type="compositionally biased region" description="Low complexity" evidence="4">
    <location>
        <begin position="197"/>
        <end position="206"/>
    </location>
</feature>
<reference evidence="5" key="1">
    <citation type="submission" date="2019-06" db="EMBL/GenBank/DDBJ databases">
        <authorList>
            <person name="Zheng W."/>
        </authorList>
    </citation>
    <scope>NUCLEOTIDE SEQUENCE</scope>
    <source>
        <strain evidence="5">QDHG01</strain>
    </source>
</reference>
<organism evidence="5 6">
    <name type="scientific">Halteria grandinella</name>
    <dbReference type="NCBI Taxonomy" id="5974"/>
    <lineage>
        <taxon>Eukaryota</taxon>
        <taxon>Sar</taxon>
        <taxon>Alveolata</taxon>
        <taxon>Ciliophora</taxon>
        <taxon>Intramacronucleata</taxon>
        <taxon>Spirotrichea</taxon>
        <taxon>Stichotrichia</taxon>
        <taxon>Sporadotrichida</taxon>
        <taxon>Halteriidae</taxon>
        <taxon>Halteria</taxon>
    </lineage>
</organism>
<dbReference type="SMART" id="SM00248">
    <property type="entry name" value="ANK"/>
    <property type="match status" value="3"/>
</dbReference>
<evidence type="ECO:0008006" key="7">
    <source>
        <dbReference type="Google" id="ProtNLM"/>
    </source>
</evidence>
<evidence type="ECO:0000313" key="6">
    <source>
        <dbReference type="Proteomes" id="UP000785679"/>
    </source>
</evidence>
<feature type="repeat" description="ANK" evidence="3">
    <location>
        <begin position="125"/>
        <end position="157"/>
    </location>
</feature>
<dbReference type="OrthoDB" id="294859at2759"/>
<evidence type="ECO:0000256" key="3">
    <source>
        <dbReference type="PROSITE-ProRule" id="PRU00023"/>
    </source>
</evidence>
<dbReference type="InterPro" id="IPR036770">
    <property type="entry name" value="Ankyrin_rpt-contain_sf"/>
</dbReference>
<dbReference type="AlphaFoldDB" id="A0A8J8NJR2"/>
<evidence type="ECO:0000313" key="5">
    <source>
        <dbReference type="EMBL" id="TNV76003.1"/>
    </source>
</evidence>
<dbReference type="InterPro" id="IPR002110">
    <property type="entry name" value="Ankyrin_rpt"/>
</dbReference>
<dbReference type="Gene3D" id="1.25.40.20">
    <property type="entry name" value="Ankyrin repeat-containing domain"/>
    <property type="match status" value="1"/>
</dbReference>
<sequence>MKNSQQPQQQQQQLTPEEQFEQAKLYLWSSIQENNLHNIQVILNANFPVNQSLNPLGLTALHYAATNKYPQIMQFLLQPQYAANPNQPDIMGRTPLHMAAADGNVLVLNVLLLVAGIVIDGQSVGGETPLMRAVEHSKIHAVQVLLRAGANPFTLRNVSGLNALDIARITRNAEIETLLLSVAPQGYVVPVTSSIAGGQQQQDPGNRQGGGGGAGSADDSQMHE</sequence>
<dbReference type="Proteomes" id="UP000785679">
    <property type="component" value="Unassembled WGS sequence"/>
</dbReference>
<keyword evidence="6" id="KW-1185">Reference proteome</keyword>
<dbReference type="PANTHER" id="PTHR24198:SF165">
    <property type="entry name" value="ANKYRIN REPEAT-CONTAINING PROTEIN-RELATED"/>
    <property type="match status" value="1"/>
</dbReference>
<protein>
    <recommendedName>
        <fullName evidence="7">Ankyrin repeat domain-containing protein</fullName>
    </recommendedName>
</protein>
<evidence type="ECO:0000256" key="2">
    <source>
        <dbReference type="ARBA" id="ARBA00023043"/>
    </source>
</evidence>
<dbReference type="PROSITE" id="PS50088">
    <property type="entry name" value="ANK_REPEAT"/>
    <property type="match status" value="2"/>
</dbReference>
<gene>
    <name evidence="5" type="ORF">FGO68_gene11127</name>
</gene>
<comment type="caution">
    <text evidence="5">The sequence shown here is derived from an EMBL/GenBank/DDBJ whole genome shotgun (WGS) entry which is preliminary data.</text>
</comment>
<keyword evidence="2 3" id="KW-0040">ANK repeat</keyword>
<dbReference type="Pfam" id="PF12796">
    <property type="entry name" value="Ank_2"/>
    <property type="match status" value="1"/>
</dbReference>
<keyword evidence="1" id="KW-0677">Repeat</keyword>
<dbReference type="PRINTS" id="PR01415">
    <property type="entry name" value="ANKYRIN"/>
</dbReference>
<evidence type="ECO:0000256" key="1">
    <source>
        <dbReference type="ARBA" id="ARBA00022737"/>
    </source>
</evidence>
<dbReference type="SUPFAM" id="SSF48403">
    <property type="entry name" value="Ankyrin repeat"/>
    <property type="match status" value="1"/>
</dbReference>
<evidence type="ECO:0000256" key="4">
    <source>
        <dbReference type="SAM" id="MobiDB-lite"/>
    </source>
</evidence>
<name>A0A8J8NJR2_HALGN</name>
<dbReference type="EMBL" id="RRYP01014388">
    <property type="protein sequence ID" value="TNV76003.1"/>
    <property type="molecule type" value="Genomic_DNA"/>
</dbReference>